<evidence type="ECO:0000256" key="1">
    <source>
        <dbReference type="SAM" id="Coils"/>
    </source>
</evidence>
<dbReference type="Proteomes" id="UP000179540">
    <property type="component" value="Unassembled WGS sequence"/>
</dbReference>
<keyword evidence="1" id="KW-0175">Coiled coil</keyword>
<dbReference type="OrthoDB" id="3197455at2"/>
<evidence type="ECO:0000313" key="3">
    <source>
        <dbReference type="EMBL" id="OIJ35842.1"/>
    </source>
</evidence>
<reference evidence="3 4" key="1">
    <citation type="submission" date="2016-10" db="EMBL/GenBank/DDBJ databases">
        <title>Draft genome sequence of strain LCT isolated from the Shenzhou X spacecraft of China.</title>
        <authorList>
            <person name="Huang B."/>
        </authorList>
    </citation>
    <scope>NUCLEOTIDE SEQUENCE [LARGE SCALE GENOMIC DNA]</scope>
    <source>
        <strain evidence="3 4">LCT-H5</strain>
    </source>
</reference>
<organism evidence="3 4">
    <name type="scientific">Rothia kristinae</name>
    <dbReference type="NCBI Taxonomy" id="37923"/>
    <lineage>
        <taxon>Bacteria</taxon>
        <taxon>Bacillati</taxon>
        <taxon>Actinomycetota</taxon>
        <taxon>Actinomycetes</taxon>
        <taxon>Micrococcales</taxon>
        <taxon>Micrococcaceae</taxon>
        <taxon>Rothia</taxon>
    </lineage>
</organism>
<comment type="caution">
    <text evidence="3">The sequence shown here is derived from an EMBL/GenBank/DDBJ whole genome shotgun (WGS) entry which is preliminary data.</text>
</comment>
<name>A0A1S2MZU5_9MICC</name>
<proteinExistence type="predicted"/>
<dbReference type="RefSeq" id="WP_075514772.1">
    <property type="nucleotide sequence ID" value="NZ_MODZ01000006.1"/>
</dbReference>
<gene>
    <name evidence="3" type="ORF">BK826_05630</name>
</gene>
<feature type="region of interest" description="Disordered" evidence="2">
    <location>
        <begin position="594"/>
        <end position="613"/>
    </location>
</feature>
<sequence>MPTGSLLPDDPLRLWRLVTDLSPRALPVPGPAGPAETVKDYLPEHHLPWEPVTGHLSLHRERTWRHRVFAGLVDHAALVAAAVVAANAGTAAGAAPENSGSAGAGEDAGRTEPTAVFALEVDEEGRVLPETLELSRAAWRAAVAPGPDYASLLPRWREQLLEHWADRGVLIRGRAPLDVGTRRLDQEDLAQALSLTGRLLGEGGLPAPVSATMRVASRRVRRTRRPEDSPRVPVLNHPSAPALDRAADRTRFRQAAAGLLGVDAPEHPADIMDSRTRLYYAVAPQQVPLGAPEPAPTTAATQFAVDAALSSLGAREGLWTCPPRTAAGTPGPETSREIAAAILVHRARALAEIPDPAEVFDPEPLPWTPGRTVPVPHPDLAGHEFLHAVVDPASSASGPVPGTGPYGVRVVLAPGMPEHPPFQALPAGREIGVIDAIDAVLNALPRAGADPAADQGEWERTADAALAAQERTRELLASRQRFHEAVPLLLRAEEMTRDIGQNIRDAQASVDALTADLVRAERAHRTAQLRRHGLSDAIAAHLHEEPGVWRRAASLGRARVPWRERLEDLRTAQETAAREEDACQTRVGAARRRLHTAQQNRDGLRDELEQSQETARALQAELAAYPHPEHAMDQEWLGGGWSGTGPACPWLDPEVQRARTTTYRLAVRLHALTLLHLPREFRDGLKAARDLLSGRPVPSAEAMLAAVQVLSAVFPEIRVDPNLLPSLLRGLGERRIGWLLYDDAARVSPAVAYAGLLGARRGVLLPGPPGRQEAGEPAAGPTFLAPDAAAQRALARAASCGASWAPGISSAYDLGLGRETAASGATGAEAS</sequence>
<accession>A0A1S2MZU5</accession>
<dbReference type="EMBL" id="MODZ01000006">
    <property type="protein sequence ID" value="OIJ35842.1"/>
    <property type="molecule type" value="Genomic_DNA"/>
</dbReference>
<feature type="region of interest" description="Disordered" evidence="2">
    <location>
        <begin position="219"/>
        <end position="239"/>
    </location>
</feature>
<feature type="region of interest" description="Disordered" evidence="2">
    <location>
        <begin position="91"/>
        <end position="110"/>
    </location>
</feature>
<evidence type="ECO:0000313" key="4">
    <source>
        <dbReference type="Proteomes" id="UP000179540"/>
    </source>
</evidence>
<feature type="coiled-coil region" evidence="1">
    <location>
        <begin position="503"/>
        <end position="530"/>
    </location>
</feature>
<evidence type="ECO:0000256" key="2">
    <source>
        <dbReference type="SAM" id="MobiDB-lite"/>
    </source>
</evidence>
<protein>
    <submittedName>
        <fullName evidence="3">Uncharacterized protein</fullName>
    </submittedName>
</protein>
<dbReference type="AlphaFoldDB" id="A0A1S2MZU5"/>